<dbReference type="RefSeq" id="YP_007236336.2">
    <property type="nucleotide sequence ID" value="NC_019911.2"/>
</dbReference>
<organism evidence="1 2">
    <name type="scientific">Yersinia phage phi80-18</name>
    <dbReference type="NCBI Taxonomy" id="1206559"/>
    <lineage>
        <taxon>Viruses</taxon>
        <taxon>Duplodnaviria</taxon>
        <taxon>Heunggongvirae</taxon>
        <taxon>Uroviricota</taxon>
        <taxon>Caudoviricetes</taxon>
        <taxon>Autographivirales</taxon>
        <taxon>Autonotataviridae</taxon>
        <taxon>Melnykvirinae</taxon>
        <taxon>Pokrovskaiavirus</taxon>
        <taxon>Pokrovskaiavirus pv8018</taxon>
    </lineage>
</organism>
<name>I7LHD1_9CAUD</name>
<evidence type="ECO:0000313" key="2">
    <source>
        <dbReference type="Proteomes" id="UP000002905"/>
    </source>
</evidence>
<evidence type="ECO:0000313" key="1">
    <source>
        <dbReference type="EMBL" id="CCI88869.2"/>
    </source>
</evidence>
<dbReference type="InterPro" id="IPR044925">
    <property type="entry name" value="His-Me_finger_sf"/>
</dbReference>
<dbReference type="Gene3D" id="3.40.1800.10">
    <property type="entry name" value="His-Me finger endonucleases"/>
    <property type="match status" value="1"/>
</dbReference>
<dbReference type="Proteomes" id="UP000002905">
    <property type="component" value="Segment"/>
</dbReference>
<sequence>MTNVSPKAPKKLTRSMMTSLKLKLIREQKVCLCCQRPLKELEPKNCVVDHDHKTGLIRGVLCRGCNGAEGKVANAVGRWAGTGMDYDKIKVWLQHMVAYLDRESLPYIYPTHLSEDEKKAKVGDKRRLAAQKKAAARAALIKAKKAAK</sequence>
<dbReference type="InterPro" id="IPR038563">
    <property type="entry name" value="Endonuclease_7_sf"/>
</dbReference>
<reference evidence="1 2" key="1">
    <citation type="submission" date="2012-06" db="EMBL/GenBank/DDBJ databases">
        <title>Genomic characterization of five bacteriophages specific for Yersinia species.</title>
        <authorList>
            <person name="Skurnik M."/>
            <person name="Nawaz A."/>
            <person name="Happonen L."/>
            <person name="Butcher S."/>
            <person name="Mattinen L."/>
        </authorList>
    </citation>
    <scope>NUCLEOTIDE SEQUENCE [LARGE SCALE GENOMIC DNA]</scope>
</reference>
<dbReference type="GO" id="GO:0004519">
    <property type="term" value="F:endonuclease activity"/>
    <property type="evidence" value="ECO:0007669"/>
    <property type="project" value="UniProtKB-KW"/>
</dbReference>
<keyword evidence="2" id="KW-1185">Reference proteome</keyword>
<dbReference type="Pfam" id="PF02945">
    <property type="entry name" value="Endonuclease_7"/>
    <property type="match status" value="1"/>
</dbReference>
<dbReference type="InterPro" id="IPR004211">
    <property type="entry name" value="Endonuclease_7"/>
</dbReference>
<proteinExistence type="predicted"/>
<dbReference type="SUPFAM" id="SSF54060">
    <property type="entry name" value="His-Me finger endonucleases"/>
    <property type="match status" value="1"/>
</dbReference>
<dbReference type="OrthoDB" id="27676at10239"/>
<dbReference type="KEGG" id="vg:14295986"/>
<dbReference type="EMBL" id="HE956710">
    <property type="protein sequence ID" value="CCI88869.2"/>
    <property type="molecule type" value="Genomic_DNA"/>
</dbReference>
<keyword evidence="1" id="KW-0255">Endonuclease</keyword>
<accession>I7LHD1</accession>
<keyword evidence="1" id="KW-0540">Nuclease</keyword>
<dbReference type="GeneID" id="14295986"/>
<gene>
    <name evidence="1" type="primary">g33</name>
    <name evidence="1" type="ORF">BN109_030</name>
</gene>
<keyword evidence="1" id="KW-0378">Hydrolase</keyword>
<protein>
    <submittedName>
        <fullName evidence="1">Phage endonuclease</fullName>
    </submittedName>
</protein>